<dbReference type="AlphaFoldDB" id="A0A5M6C9K4"/>
<feature type="compositionally biased region" description="Basic and acidic residues" evidence="1">
    <location>
        <begin position="487"/>
        <end position="510"/>
    </location>
</feature>
<feature type="transmembrane region" description="Helical" evidence="2">
    <location>
        <begin position="298"/>
        <end position="322"/>
    </location>
</feature>
<reference evidence="3" key="1">
    <citation type="submission" date="2017-08" db="EMBL/GenBank/DDBJ databases">
        <authorList>
            <person name="Cuomo C."/>
            <person name="Billmyre B."/>
            <person name="Heitman J."/>
        </authorList>
    </citation>
    <scope>NUCLEOTIDE SEQUENCE</scope>
    <source>
        <strain evidence="3">CBS 12478</strain>
    </source>
</reference>
<dbReference type="PANTHER" id="PTHR39466">
    <property type="entry name" value="RGS DOMAIN-CONTAINING PROTEIN"/>
    <property type="match status" value="1"/>
</dbReference>
<organism evidence="3 4">
    <name type="scientific">Kwoniella shandongensis</name>
    <dbReference type="NCBI Taxonomy" id="1734106"/>
    <lineage>
        <taxon>Eukaryota</taxon>
        <taxon>Fungi</taxon>
        <taxon>Dikarya</taxon>
        <taxon>Basidiomycota</taxon>
        <taxon>Agaricomycotina</taxon>
        <taxon>Tremellomycetes</taxon>
        <taxon>Tremellales</taxon>
        <taxon>Cryptococcaceae</taxon>
        <taxon>Kwoniella</taxon>
    </lineage>
</organism>
<proteinExistence type="predicted"/>
<feature type="region of interest" description="Disordered" evidence="1">
    <location>
        <begin position="392"/>
        <end position="411"/>
    </location>
</feature>
<feature type="region of interest" description="Disordered" evidence="1">
    <location>
        <begin position="428"/>
        <end position="454"/>
    </location>
</feature>
<sequence length="644" mass="71471">MTAPLTGRSGSLSSPSLALLTPTVTQPPLEELKLCHILDGETCPPISFPDLAAFVTNRDFTSENLLFVVWFRNYRARHDALKPEIKARIPIPSTRLGDRYDPFGYLDRGLANQKNGIVVEEVEEGNFQGPFRKSSVVDWKQANEQAASTNRSKPCGCGSHSLCGSAGRNRPRLFPSLSRTSTKVSGPGSCNPHTIRPTLQPSMYPPLPPPGTEFLPPTSQPMREEAQRAFATFLRKGGSRELGISDELREFARTGLKRSTAPCIFLPIYEEIYTTVERQSLPRFLESAKVNINRPKVLFWYMVGFIDFMIGLTIYLLLTLLLPRHPVGLRAYRLFSLIFVPLGVAQAYSAYRGFCSQVWGRSHRQVQPWEMDGLDDEETLVECDGREAEIEAKGGMGTGSDSVGDHTTGKTHVDYTLPMEVHPLSDFGGTTDYGFDNDDKPGSPSSSNNDATLPTIPVLEGEMTEVQRRQHEIRLTTVKVPCPKEAFPIDDREVPHSPKPSSDGRQRRDISPFAMDGVPSEPDSTSGARPFSVADLMRTQSKAAVEDTPAQRTSRDLSTLLKRLRRTAPFVTENQIAPAGRRGSETSQYQREKKAKVFGPEALVEDPRIQKVYRDIKRDILFVGFTVMAIWLVLCLAVPCAGLA</sequence>
<dbReference type="KEGG" id="ksn:43586789"/>
<keyword evidence="2" id="KW-1133">Transmembrane helix</keyword>
<dbReference type="PANTHER" id="PTHR39466:SF1">
    <property type="entry name" value="RGS DOMAIN-CONTAINING PROTEIN"/>
    <property type="match status" value="1"/>
</dbReference>
<dbReference type="InterPro" id="IPR044926">
    <property type="entry name" value="RGS_subdomain_2"/>
</dbReference>
<protein>
    <submittedName>
        <fullName evidence="3">Uncharacterized protein</fullName>
    </submittedName>
</protein>
<gene>
    <name evidence="3" type="ORF">CI109_101020</name>
</gene>
<dbReference type="EMBL" id="CP144052">
    <property type="protein sequence ID" value="WWD16592.1"/>
    <property type="molecule type" value="Genomic_DNA"/>
</dbReference>
<feature type="transmembrane region" description="Helical" evidence="2">
    <location>
        <begin position="334"/>
        <end position="351"/>
    </location>
</feature>
<feature type="transmembrane region" description="Helical" evidence="2">
    <location>
        <begin position="620"/>
        <end position="643"/>
    </location>
</feature>
<accession>A0A5M6C9K4</accession>
<keyword evidence="2" id="KW-0472">Membrane</keyword>
<evidence type="ECO:0000313" key="3">
    <source>
        <dbReference type="EMBL" id="WWD16592.1"/>
    </source>
</evidence>
<dbReference type="Gene3D" id="1.10.167.10">
    <property type="entry name" value="Regulator of G-protein Signalling 4, domain 2"/>
    <property type="match status" value="1"/>
</dbReference>
<reference evidence="3" key="2">
    <citation type="submission" date="2024-01" db="EMBL/GenBank/DDBJ databases">
        <title>Comparative genomics of Cryptococcus and Kwoniella reveals pathogenesis evolution and contrasting modes of karyotype evolution via chromosome fusion or intercentromeric recombination.</title>
        <authorList>
            <person name="Coelho M.A."/>
            <person name="David-Palma M."/>
            <person name="Shea T."/>
            <person name="Bowers K."/>
            <person name="McGinley-Smith S."/>
            <person name="Mohammad A.W."/>
            <person name="Gnirke A."/>
            <person name="Yurkov A.M."/>
            <person name="Nowrousian M."/>
            <person name="Sun S."/>
            <person name="Cuomo C.A."/>
            <person name="Heitman J."/>
        </authorList>
    </citation>
    <scope>NUCLEOTIDE SEQUENCE</scope>
    <source>
        <strain evidence="3">CBS 12478</strain>
    </source>
</reference>
<feature type="region of interest" description="Disordered" evidence="1">
    <location>
        <begin position="168"/>
        <end position="202"/>
    </location>
</feature>
<dbReference type="OrthoDB" id="3232309at2759"/>
<dbReference type="SUPFAM" id="SSF48097">
    <property type="entry name" value="Regulator of G-protein signaling, RGS"/>
    <property type="match status" value="1"/>
</dbReference>
<dbReference type="InterPro" id="IPR036305">
    <property type="entry name" value="RGS_sf"/>
</dbReference>
<dbReference type="Proteomes" id="UP000322225">
    <property type="component" value="Chromosome 2"/>
</dbReference>
<feature type="compositionally biased region" description="Polar residues" evidence="1">
    <location>
        <begin position="443"/>
        <end position="452"/>
    </location>
</feature>
<feature type="region of interest" description="Disordered" evidence="1">
    <location>
        <begin position="484"/>
        <end position="529"/>
    </location>
</feature>
<keyword evidence="2" id="KW-0812">Transmembrane</keyword>
<evidence type="ECO:0000313" key="4">
    <source>
        <dbReference type="Proteomes" id="UP000322225"/>
    </source>
</evidence>
<evidence type="ECO:0000256" key="2">
    <source>
        <dbReference type="SAM" id="Phobius"/>
    </source>
</evidence>
<name>A0A5M6C9K4_9TREE</name>
<keyword evidence="4" id="KW-1185">Reference proteome</keyword>
<evidence type="ECO:0000256" key="1">
    <source>
        <dbReference type="SAM" id="MobiDB-lite"/>
    </source>
</evidence>
<dbReference type="GeneID" id="43586789"/>
<dbReference type="InterPro" id="IPR016137">
    <property type="entry name" value="RGS"/>
</dbReference>
<dbReference type="PROSITE" id="PS50132">
    <property type="entry name" value="RGS"/>
    <property type="match status" value="1"/>
</dbReference>
<dbReference type="RefSeq" id="XP_031863013.1">
    <property type="nucleotide sequence ID" value="XM_032002674.1"/>
</dbReference>